<dbReference type="InterPro" id="IPR046960">
    <property type="entry name" value="PPR_At4g14850-like_plant"/>
</dbReference>
<dbReference type="FunFam" id="1.25.40.10:FF:000470">
    <property type="entry name" value="Pentatricopeptide repeat-containing protein At5g66520"/>
    <property type="match status" value="1"/>
</dbReference>
<dbReference type="NCBIfam" id="TIGR00756">
    <property type="entry name" value="PPR"/>
    <property type="match status" value="5"/>
</dbReference>
<dbReference type="FunFam" id="1.25.40.10:FF:001050">
    <property type="entry name" value="Pentatricopeptide repeat-containing protein At2g33760"/>
    <property type="match status" value="1"/>
</dbReference>
<dbReference type="PANTHER" id="PTHR47926">
    <property type="entry name" value="PENTATRICOPEPTIDE REPEAT-CONTAINING PROTEIN"/>
    <property type="match status" value="1"/>
</dbReference>
<dbReference type="OrthoDB" id="185373at2759"/>
<organism evidence="5 6">
    <name type="scientific">Corchorus olitorius</name>
    <dbReference type="NCBI Taxonomy" id="93759"/>
    <lineage>
        <taxon>Eukaryota</taxon>
        <taxon>Viridiplantae</taxon>
        <taxon>Streptophyta</taxon>
        <taxon>Embryophyta</taxon>
        <taxon>Tracheophyta</taxon>
        <taxon>Spermatophyta</taxon>
        <taxon>Magnoliopsida</taxon>
        <taxon>eudicotyledons</taxon>
        <taxon>Gunneridae</taxon>
        <taxon>Pentapetalae</taxon>
        <taxon>rosids</taxon>
        <taxon>malvids</taxon>
        <taxon>Malvales</taxon>
        <taxon>Malvaceae</taxon>
        <taxon>Grewioideae</taxon>
        <taxon>Apeibeae</taxon>
        <taxon>Corchorus</taxon>
    </lineage>
</organism>
<gene>
    <name evidence="5" type="ORF">COLO4_05756</name>
</gene>
<evidence type="ECO:0000259" key="4">
    <source>
        <dbReference type="Pfam" id="PF14432"/>
    </source>
</evidence>
<feature type="domain" description="DYW" evidence="4">
    <location>
        <begin position="644"/>
        <end position="736"/>
    </location>
</feature>
<comment type="caution">
    <text evidence="5">The sequence shown here is derived from an EMBL/GenBank/DDBJ whole genome shotgun (WGS) entry which is preliminary data.</text>
</comment>
<dbReference type="Pfam" id="PF14432">
    <property type="entry name" value="DYW_deaminase"/>
    <property type="match status" value="1"/>
</dbReference>
<dbReference type="InterPro" id="IPR002885">
    <property type="entry name" value="PPR_rpt"/>
</dbReference>
<dbReference type="PANTHER" id="PTHR47926:SF537">
    <property type="entry name" value="PENTACOTRIPEPTIDE-REPEAT REGION OF PRORP DOMAIN-CONTAINING PROTEIN"/>
    <property type="match status" value="1"/>
</dbReference>
<accession>A0A1R3KQ11</accession>
<reference evidence="6" key="1">
    <citation type="submission" date="2013-09" db="EMBL/GenBank/DDBJ databases">
        <title>Corchorus olitorius genome sequencing.</title>
        <authorList>
            <person name="Alam M."/>
            <person name="Haque M.S."/>
            <person name="Islam M.S."/>
            <person name="Emdad E.M."/>
            <person name="Islam M.M."/>
            <person name="Ahmed B."/>
            <person name="Halim A."/>
            <person name="Hossen Q.M.M."/>
            <person name="Hossain M.Z."/>
            <person name="Ahmed R."/>
            <person name="Khan M.M."/>
            <person name="Islam R."/>
            <person name="Rashid M.M."/>
            <person name="Khan S.A."/>
            <person name="Rahman M.S."/>
            <person name="Alam M."/>
            <person name="Yahiya A.S."/>
            <person name="Khan M.S."/>
            <person name="Azam M.S."/>
            <person name="Haque T."/>
            <person name="Lashkar M.Z.H."/>
            <person name="Akhand A.I."/>
            <person name="Morshed G."/>
            <person name="Roy S."/>
            <person name="Uddin K.S."/>
            <person name="Rabeya T."/>
            <person name="Hossain A.S."/>
            <person name="Chowdhury A."/>
            <person name="Snigdha A.R."/>
            <person name="Mortoza M.S."/>
            <person name="Matin S.A."/>
            <person name="Hoque S.M.E."/>
            <person name="Islam M.K."/>
            <person name="Roy D.K."/>
            <person name="Haider R."/>
            <person name="Moosa M.M."/>
            <person name="Elias S.M."/>
            <person name="Hasan A.M."/>
            <person name="Jahan S."/>
            <person name="Shafiuddin M."/>
            <person name="Mahmood N."/>
            <person name="Shommy N.S."/>
        </authorList>
    </citation>
    <scope>NUCLEOTIDE SEQUENCE [LARGE SCALE GENOMIC DNA]</scope>
    <source>
        <strain evidence="6">cv. O-4</strain>
    </source>
</reference>
<keyword evidence="2" id="KW-0677">Repeat</keyword>
<feature type="repeat" description="PPR" evidence="3">
    <location>
        <begin position="429"/>
        <end position="463"/>
    </location>
</feature>
<dbReference type="GO" id="GO:0009451">
    <property type="term" value="P:RNA modification"/>
    <property type="evidence" value="ECO:0007669"/>
    <property type="project" value="InterPro"/>
</dbReference>
<dbReference type="FunFam" id="1.25.40.10:FF:000333">
    <property type="entry name" value="Pentatricopeptide repeat-containing protein"/>
    <property type="match status" value="1"/>
</dbReference>
<dbReference type="AlphaFoldDB" id="A0A1R3KQ11"/>
<dbReference type="Pfam" id="PF20431">
    <property type="entry name" value="E_motif"/>
    <property type="match status" value="1"/>
</dbReference>
<dbReference type="GO" id="GO:0031425">
    <property type="term" value="P:chloroplast RNA processing"/>
    <property type="evidence" value="ECO:0007669"/>
    <property type="project" value="UniProtKB-ARBA"/>
</dbReference>
<dbReference type="FunFam" id="1.25.40.10:FF:000417">
    <property type="entry name" value="Pentatricopeptide repeat-containing protein At4g38010"/>
    <property type="match status" value="1"/>
</dbReference>
<dbReference type="FunFam" id="1.25.40.10:FF:000231">
    <property type="entry name" value="Pentatricopeptide repeat-containing protein chloroplastic"/>
    <property type="match status" value="1"/>
</dbReference>
<dbReference type="Pfam" id="PF13041">
    <property type="entry name" value="PPR_2"/>
    <property type="match status" value="4"/>
</dbReference>
<dbReference type="InterPro" id="IPR011990">
    <property type="entry name" value="TPR-like_helical_dom_sf"/>
</dbReference>
<evidence type="ECO:0000313" key="6">
    <source>
        <dbReference type="Proteomes" id="UP000187203"/>
    </source>
</evidence>
<dbReference type="GO" id="GO:0003723">
    <property type="term" value="F:RNA binding"/>
    <property type="evidence" value="ECO:0007669"/>
    <property type="project" value="InterPro"/>
</dbReference>
<feature type="repeat" description="PPR" evidence="3">
    <location>
        <begin position="195"/>
        <end position="225"/>
    </location>
</feature>
<feature type="repeat" description="PPR" evidence="3">
    <location>
        <begin position="327"/>
        <end position="361"/>
    </location>
</feature>
<name>A0A1R3KQ11_9ROSI</name>
<keyword evidence="6" id="KW-1185">Reference proteome</keyword>
<protein>
    <recommendedName>
        <fullName evidence="4">DYW domain-containing protein</fullName>
    </recommendedName>
</protein>
<evidence type="ECO:0000256" key="2">
    <source>
        <dbReference type="ARBA" id="ARBA00022737"/>
    </source>
</evidence>
<sequence>MALLSTSVPISPFPLHILPSSDPPYKLLQNHPSLSLLSKCRTMQTLTQVHSHIIKTGLHHTQFALSKLIEFCAVSPSGDLPYALLIFESIDEPNQVIWNTMIRGFSLSSSPRMALEYYVKMIWSGIVPNSYTFPFVLKSCAKTGSTQEGKQIHGQVLKLGLDSDAFVHTSLINMYAQNGELGNAQLVFDKSPLRDAVSYTALITGYVSIGYMENARKLFDEIPIRDVVSWNAMIAGYVRSGQYEEALAFLEEMIRANVVPNESTLVSALSACAQCGNLEMGKKISSWIDEHGLGFNIHLVNALIDMYSKCGDLNTASDLFEGLKQRDVISWNVMIGGYTHMSCYKEALELFQRMLRSNIEPSDVTLLSILPACANLGALDIGKWIHAYIDKNFQNSTNISLWTSLIDMYAKCGAIEAAQQVFNGMKQRTLASWNAMISGLAMHGLANKALELFSQMTTEGFKPDNITFVGVLSACSHAGLLDLGRQYFSSMTQDYAISPDRHHYGCMVNLLGRAGLFDEAEALIQSMEIEPDGAIWGSLLGACRLHKRVELAESVVQRLLELEPENPGVYVLLSNIYAGAGRWDDVARIRTFLNDKGMKKVPGCSSIEVDSVVHEFLVSDKVHPRCKEIYDMLNEVDTLLEKAGFVPDTSEVLQDVEEEWKEGALSHHSEKLAIAFGLISTKPGTTIRIVKNLRVCGNCHSATKLISKIFNREIIARDRNRFHHFKDGICSCNDYW</sequence>
<dbReference type="Proteomes" id="UP000187203">
    <property type="component" value="Unassembled WGS sequence"/>
</dbReference>
<dbReference type="Pfam" id="PF01535">
    <property type="entry name" value="PPR"/>
    <property type="match status" value="4"/>
</dbReference>
<dbReference type="Gene3D" id="1.25.40.10">
    <property type="entry name" value="Tetratricopeptide repeat domain"/>
    <property type="match status" value="4"/>
</dbReference>
<feature type="repeat" description="PPR" evidence="3">
    <location>
        <begin position="226"/>
        <end position="260"/>
    </location>
</feature>
<feature type="repeat" description="PPR" evidence="3">
    <location>
        <begin position="94"/>
        <end position="128"/>
    </location>
</feature>
<evidence type="ECO:0000313" key="5">
    <source>
        <dbReference type="EMBL" id="OMP09144.1"/>
    </source>
</evidence>
<proteinExistence type="inferred from homology"/>
<dbReference type="EMBL" id="AWUE01012453">
    <property type="protein sequence ID" value="OMP09144.1"/>
    <property type="molecule type" value="Genomic_DNA"/>
</dbReference>
<comment type="similarity">
    <text evidence="1">Belongs to the PPR family. PCMP-H subfamily.</text>
</comment>
<dbReference type="GO" id="GO:0008270">
    <property type="term" value="F:zinc ion binding"/>
    <property type="evidence" value="ECO:0007669"/>
    <property type="project" value="InterPro"/>
</dbReference>
<evidence type="ECO:0000256" key="1">
    <source>
        <dbReference type="ARBA" id="ARBA00006643"/>
    </source>
</evidence>
<dbReference type="SUPFAM" id="SSF48452">
    <property type="entry name" value="TPR-like"/>
    <property type="match status" value="2"/>
</dbReference>
<dbReference type="STRING" id="93759.A0A1R3KQ11"/>
<evidence type="ECO:0000256" key="3">
    <source>
        <dbReference type="PROSITE-ProRule" id="PRU00708"/>
    </source>
</evidence>
<dbReference type="PROSITE" id="PS51375">
    <property type="entry name" value="PPR"/>
    <property type="match status" value="6"/>
</dbReference>
<feature type="repeat" description="PPR" evidence="3">
    <location>
        <begin position="398"/>
        <end position="428"/>
    </location>
</feature>
<dbReference type="InterPro" id="IPR046848">
    <property type="entry name" value="E_motif"/>
</dbReference>
<dbReference type="InterPro" id="IPR032867">
    <property type="entry name" value="DYW_dom"/>
</dbReference>